<dbReference type="OrthoDB" id="3973523at2759"/>
<gene>
    <name evidence="4" type="ORF">CANINC_002883</name>
</gene>
<feature type="domain" description="PA14" evidence="3">
    <location>
        <begin position="51"/>
        <end position="212"/>
    </location>
</feature>
<name>A0A4T0X0F2_9ASCO</name>
<dbReference type="Gene3D" id="2.60.120.1560">
    <property type="match status" value="1"/>
</dbReference>
<dbReference type="PROSITE" id="PS51820">
    <property type="entry name" value="PA14"/>
    <property type="match status" value="1"/>
</dbReference>
<dbReference type="SMART" id="SM00758">
    <property type="entry name" value="PA14"/>
    <property type="match status" value="1"/>
</dbReference>
<keyword evidence="5" id="KW-1185">Reference proteome</keyword>
<dbReference type="InterPro" id="IPR018871">
    <property type="entry name" value="GLEYA_adhesin_domain"/>
</dbReference>
<feature type="compositionally biased region" description="Low complexity" evidence="1">
    <location>
        <begin position="1519"/>
        <end position="1539"/>
    </location>
</feature>
<keyword evidence="2" id="KW-0732">Signal</keyword>
<organism evidence="4 5">
    <name type="scientific">Pichia inconspicua</name>
    <dbReference type="NCBI Taxonomy" id="52247"/>
    <lineage>
        <taxon>Eukaryota</taxon>
        <taxon>Fungi</taxon>
        <taxon>Dikarya</taxon>
        <taxon>Ascomycota</taxon>
        <taxon>Saccharomycotina</taxon>
        <taxon>Pichiomycetes</taxon>
        <taxon>Pichiales</taxon>
        <taxon>Pichiaceae</taxon>
        <taxon>Pichia</taxon>
    </lineage>
</organism>
<feature type="compositionally biased region" description="Polar residues" evidence="1">
    <location>
        <begin position="1473"/>
        <end position="1486"/>
    </location>
</feature>
<feature type="compositionally biased region" description="Polar residues" evidence="1">
    <location>
        <begin position="1453"/>
        <end position="1464"/>
    </location>
</feature>
<accession>A0A4T0X0F2</accession>
<protein>
    <recommendedName>
        <fullName evidence="3">PA14 domain-containing protein</fullName>
    </recommendedName>
</protein>
<feature type="chain" id="PRO_5020611139" description="PA14 domain-containing protein" evidence="2">
    <location>
        <begin position="21"/>
        <end position="1573"/>
    </location>
</feature>
<reference evidence="4 5" key="1">
    <citation type="journal article" date="2019" name="Front. Genet.">
        <title>Whole-Genome Sequencing of the Opportunistic Yeast Pathogen Candida inconspicua Uncovers Its Hybrid Origin.</title>
        <authorList>
            <person name="Mixao V."/>
            <person name="Hansen A.P."/>
            <person name="Saus E."/>
            <person name="Boekhout T."/>
            <person name="Lass-Florl C."/>
            <person name="Gabaldon T."/>
        </authorList>
    </citation>
    <scope>NUCLEOTIDE SEQUENCE [LARGE SCALE GENOMIC DNA]</scope>
    <source>
        <strain evidence="4 5">CBS 180</strain>
    </source>
</reference>
<comment type="caution">
    <text evidence="4">The sequence shown here is derived from an EMBL/GenBank/DDBJ whole genome shotgun (WGS) entry which is preliminary data.</text>
</comment>
<dbReference type="Pfam" id="PF10528">
    <property type="entry name" value="GLEYA"/>
    <property type="match status" value="1"/>
</dbReference>
<evidence type="ECO:0000256" key="2">
    <source>
        <dbReference type="SAM" id="SignalP"/>
    </source>
</evidence>
<evidence type="ECO:0000259" key="3">
    <source>
        <dbReference type="PROSITE" id="PS51820"/>
    </source>
</evidence>
<dbReference type="STRING" id="52247.A0A4T0X0F2"/>
<feature type="region of interest" description="Disordered" evidence="1">
    <location>
        <begin position="1429"/>
        <end position="1539"/>
    </location>
</feature>
<evidence type="ECO:0000313" key="5">
    <source>
        <dbReference type="Proteomes" id="UP000307173"/>
    </source>
</evidence>
<dbReference type="InterPro" id="IPR037524">
    <property type="entry name" value="PA14/GLEYA"/>
</dbReference>
<evidence type="ECO:0000256" key="1">
    <source>
        <dbReference type="SAM" id="MobiDB-lite"/>
    </source>
</evidence>
<feature type="compositionally biased region" description="Low complexity" evidence="1">
    <location>
        <begin position="1430"/>
        <end position="1443"/>
    </location>
</feature>
<feature type="signal peptide" evidence="2">
    <location>
        <begin position="1"/>
        <end position="20"/>
    </location>
</feature>
<evidence type="ECO:0000313" key="4">
    <source>
        <dbReference type="EMBL" id="TID25583.1"/>
    </source>
</evidence>
<dbReference type="InterPro" id="IPR011658">
    <property type="entry name" value="PA14_dom"/>
</dbReference>
<dbReference type="Proteomes" id="UP000307173">
    <property type="component" value="Unassembled WGS sequence"/>
</dbReference>
<proteinExistence type="predicted"/>
<sequence>MLLQLLSLLAIFLPLAPVHASIATSIDACSIDNVKSTKALKGTVYKINEKSASLSASEQYYKSGYTTEDIVTTFTQSSNIAFQIPGGEANFYGAHFDTSHFVLQESGYFKAPSTGLYKFDLSDVDDGALVSLGGAAYDCCTGELTDSDVESFLFAYKLPNDDSNPTYTSYVYLEEGLLYPFKLVYFNAISAGSITLNVTPPNEKSAQDAANFIYQISSFPKQACKPKTVSTVFSTSTSWVYVSTATYVTQTSSLVTLSSKTYIEQKVTYGVVHQHVTSYSHWTGTTTSYTTKTTLVTDGYVMVREEVDIYRPPYSSSTVYDQVDTTKTITNDKGNVIVVHYPISTTVMIGKKPETKTTYITKGGATKVVEIYVTNIPTTTIYPDRYTTDVVTSYINKTWYQVVYENVPTVTTTVGVRQGRTYPVTTTIYVKGRPVTSTYVVQEVIPPRSTGYTTGTGKRSEKQDFIATSTGTNGKEFGYWTVIVYLPPLATSVISGDVELTTTITSGRKTYVQVVTNVPTVVTYWNNPTARTAKIVTTVSGTSTGWVQEEIYPSPQLTAIEYSGSTTITSTQWITNNRVQTVGYNLVYYVPSYSISYSFYEGTKFETFYTTSSFSYGPDFYGLTTVRVIVRPPMETHTEYWTGSNSTTSYLPTTYPGNGGIPVTNTFALVLNPEPTVVFQDCSSSKTTITCTGKSSVFTLGSDPVTITSTECNMPTNLTGSFLPKITSSTYSDSKTTKVFTYTNIIEPTITCPITTSVTNCQGTLVSAICTIGTTVVLENFTATTTSCALPENLTGTYQGIESVTTIGDQVVTVTNNIKPSISCAPSTVTSSITNCDGTTVDVTCLAQTTAVTFQQTTALFTTTSCAFPETLTGSFATTLSTATVVDGDSTTHVTLTNTNSPVVLCPVTTSLTNCQGKTIPAVCQIGTTAIDKVIATTTSCAMPKDISGTFQDAVTTTVIGEKEYFLTNVVIPDLTCAPSTVSFTFSGCNESSINAQCVLSTTRVTLVTSTATLTETSCDMPETITGSFATSSLITTLSFKNESSIITLTNVVKPQIACSPLTSELTIKDCRGSSHVVKCLQSVFYVQENPLTATSCVLPSAVTGSFPPLLTTTSVLVQTANRYSSYILTNYNSYSVECPSSKHSSSSIISSVSSIEPSFISTQIPSASSVVVSSRTSSVVSSSVSVSTGRSSVVSNNYSSSVSSTLPSTITITTENSECDISTTTITGSVVSVIVVTPPPSCFISTITTTLENSVCLTATSTITQDNIVSLVVATPPASCFVTTVTTTLENSVCSFATSTETSIEDSITLVDVIVATPPPKCNLYYTEEPALDCTQTTFTSFIGTINEFGKYVNATLVIVETPAPSCSSLSSMDVPVGPIKTSSIPTDITTTSSTFINHHSTVTKTTVFVQTITSCSDNKCHITEIPATSETITENESTTESVQTAHDDTTVSETSHGATTKNLPPHEEHTNSPVESITTAQTETTRIDTPENDVTPTAEKPNGNNPASETNTNIANPTTKPTSLPTTASASTSTTVTPEGGFSTLYDGTGNMNSVNYLITLVAGFAAALVI</sequence>
<feature type="compositionally biased region" description="Polar residues" evidence="1">
    <location>
        <begin position="1504"/>
        <end position="1518"/>
    </location>
</feature>
<dbReference type="EMBL" id="SELW01000475">
    <property type="protein sequence ID" value="TID25583.1"/>
    <property type="molecule type" value="Genomic_DNA"/>
</dbReference>